<dbReference type="EMBL" id="SWBR01000002">
    <property type="protein sequence ID" value="TKC09960.1"/>
    <property type="molecule type" value="Genomic_DNA"/>
</dbReference>
<keyword evidence="8" id="KW-1185">Reference proteome</keyword>
<keyword evidence="4" id="KW-0804">Transcription</keyword>
<protein>
    <submittedName>
        <fullName evidence="7">Sigma-70 family RNA polymerase sigma factor</fullName>
    </submittedName>
</protein>
<evidence type="ECO:0000256" key="2">
    <source>
        <dbReference type="ARBA" id="ARBA00023015"/>
    </source>
</evidence>
<evidence type="ECO:0000313" key="7">
    <source>
        <dbReference type="EMBL" id="TKC09960.1"/>
    </source>
</evidence>
<proteinExistence type="inferred from homology"/>
<dbReference type="InterPro" id="IPR013324">
    <property type="entry name" value="RNA_pol_sigma_r3/r4-like"/>
</dbReference>
<dbReference type="Proteomes" id="UP000309488">
    <property type="component" value="Unassembled WGS sequence"/>
</dbReference>
<dbReference type="OrthoDB" id="9803470at2"/>
<dbReference type="CDD" id="cd06171">
    <property type="entry name" value="Sigma70_r4"/>
    <property type="match status" value="1"/>
</dbReference>
<dbReference type="Gene3D" id="1.10.10.10">
    <property type="entry name" value="Winged helix-like DNA-binding domain superfamily/Winged helix DNA-binding domain"/>
    <property type="match status" value="1"/>
</dbReference>
<keyword evidence="2" id="KW-0805">Transcription regulation</keyword>
<evidence type="ECO:0000259" key="5">
    <source>
        <dbReference type="Pfam" id="PF04542"/>
    </source>
</evidence>
<dbReference type="AlphaFoldDB" id="A0A4U1CSE7"/>
<dbReference type="GO" id="GO:0016987">
    <property type="term" value="F:sigma factor activity"/>
    <property type="evidence" value="ECO:0007669"/>
    <property type="project" value="UniProtKB-KW"/>
</dbReference>
<comment type="caution">
    <text evidence="7">The sequence shown here is derived from an EMBL/GenBank/DDBJ whole genome shotgun (WGS) entry which is preliminary data.</text>
</comment>
<dbReference type="GO" id="GO:0006352">
    <property type="term" value="P:DNA-templated transcription initiation"/>
    <property type="evidence" value="ECO:0007669"/>
    <property type="project" value="InterPro"/>
</dbReference>
<feature type="domain" description="RNA polymerase sigma factor 70 region 4 type 2" evidence="6">
    <location>
        <begin position="112"/>
        <end position="161"/>
    </location>
</feature>
<feature type="domain" description="RNA polymerase sigma-70 region 2" evidence="5">
    <location>
        <begin position="14"/>
        <end position="78"/>
    </location>
</feature>
<dbReference type="SUPFAM" id="SSF88659">
    <property type="entry name" value="Sigma3 and sigma4 domains of RNA polymerase sigma factors"/>
    <property type="match status" value="1"/>
</dbReference>
<accession>A0A4U1CSE7</accession>
<dbReference type="InterPro" id="IPR013325">
    <property type="entry name" value="RNA_pol_sigma_r2"/>
</dbReference>
<dbReference type="GO" id="GO:0003677">
    <property type="term" value="F:DNA binding"/>
    <property type="evidence" value="ECO:0007669"/>
    <property type="project" value="InterPro"/>
</dbReference>
<reference evidence="7 8" key="1">
    <citation type="submission" date="2019-04" db="EMBL/GenBank/DDBJ databases">
        <title>Pedobacter sp. RP-3-22 sp. nov., isolated from Arctic soil.</title>
        <authorList>
            <person name="Dahal R.H."/>
            <person name="Kim D.-U."/>
        </authorList>
    </citation>
    <scope>NUCLEOTIDE SEQUENCE [LARGE SCALE GENOMIC DNA]</scope>
    <source>
        <strain evidence="7 8">RP-3-22</strain>
    </source>
</reference>
<sequence length="176" mass="20744">MATETLNFDSMIIPYRAKLKAYAMGFTNDEENANDLIQDTLLKAFTYFAKFKPETNFRAWLFTIMRNTFINDYRRNTRVQKVLSTTDEISSSQLLHSASRNQGEQKFINGDIEKALSSLPANLYDPFMRYFEGYKYHEIAEEFDMPIGTVKTRIHYARLHLKKYLKVYEELKCKIS</sequence>
<dbReference type="PANTHER" id="PTHR43133:SF25">
    <property type="entry name" value="RNA POLYMERASE SIGMA FACTOR RFAY-RELATED"/>
    <property type="match status" value="1"/>
</dbReference>
<keyword evidence="3" id="KW-0731">Sigma factor</keyword>
<evidence type="ECO:0000256" key="1">
    <source>
        <dbReference type="ARBA" id="ARBA00010641"/>
    </source>
</evidence>
<dbReference type="PANTHER" id="PTHR43133">
    <property type="entry name" value="RNA POLYMERASE ECF-TYPE SIGMA FACTO"/>
    <property type="match status" value="1"/>
</dbReference>
<dbReference type="Pfam" id="PF04542">
    <property type="entry name" value="Sigma70_r2"/>
    <property type="match status" value="1"/>
</dbReference>
<evidence type="ECO:0000259" key="6">
    <source>
        <dbReference type="Pfam" id="PF08281"/>
    </source>
</evidence>
<dbReference type="InterPro" id="IPR039425">
    <property type="entry name" value="RNA_pol_sigma-70-like"/>
</dbReference>
<evidence type="ECO:0000313" key="8">
    <source>
        <dbReference type="Proteomes" id="UP000309488"/>
    </source>
</evidence>
<evidence type="ECO:0000256" key="3">
    <source>
        <dbReference type="ARBA" id="ARBA00023082"/>
    </source>
</evidence>
<dbReference type="InterPro" id="IPR007627">
    <property type="entry name" value="RNA_pol_sigma70_r2"/>
</dbReference>
<dbReference type="SUPFAM" id="SSF88946">
    <property type="entry name" value="Sigma2 domain of RNA polymerase sigma factors"/>
    <property type="match status" value="1"/>
</dbReference>
<comment type="similarity">
    <text evidence="1">Belongs to the sigma-70 factor family. ECF subfamily.</text>
</comment>
<dbReference type="InterPro" id="IPR013249">
    <property type="entry name" value="RNA_pol_sigma70_r4_t2"/>
</dbReference>
<name>A0A4U1CSE7_9SPHI</name>
<dbReference type="Pfam" id="PF08281">
    <property type="entry name" value="Sigma70_r4_2"/>
    <property type="match status" value="1"/>
</dbReference>
<evidence type="ECO:0000256" key="4">
    <source>
        <dbReference type="ARBA" id="ARBA00023163"/>
    </source>
</evidence>
<organism evidence="7 8">
    <name type="scientific">Pedobacter polaris</name>
    <dbReference type="NCBI Taxonomy" id="2571273"/>
    <lineage>
        <taxon>Bacteria</taxon>
        <taxon>Pseudomonadati</taxon>
        <taxon>Bacteroidota</taxon>
        <taxon>Sphingobacteriia</taxon>
        <taxon>Sphingobacteriales</taxon>
        <taxon>Sphingobacteriaceae</taxon>
        <taxon>Pedobacter</taxon>
    </lineage>
</organism>
<dbReference type="InterPro" id="IPR036388">
    <property type="entry name" value="WH-like_DNA-bd_sf"/>
</dbReference>
<dbReference type="NCBIfam" id="TIGR02937">
    <property type="entry name" value="sigma70-ECF"/>
    <property type="match status" value="1"/>
</dbReference>
<dbReference type="Gene3D" id="1.10.1740.10">
    <property type="match status" value="1"/>
</dbReference>
<dbReference type="InterPro" id="IPR014284">
    <property type="entry name" value="RNA_pol_sigma-70_dom"/>
</dbReference>
<gene>
    <name evidence="7" type="ORF">FA048_07045</name>
</gene>
<dbReference type="RefSeq" id="WP_136839538.1">
    <property type="nucleotide sequence ID" value="NZ_SWBR01000002.1"/>
</dbReference>